<protein>
    <submittedName>
        <fullName evidence="1">Uncharacterized protein</fullName>
    </submittedName>
</protein>
<evidence type="ECO:0000313" key="1">
    <source>
        <dbReference type="EMBL" id="EKC77653.1"/>
    </source>
</evidence>
<sequence length="31" mass="3794">MDLDVEVSRLKLMKADHQSKQYRLEDQLLKY</sequence>
<name>K1U5T3_9ZZZZ</name>
<dbReference type="AlphaFoldDB" id="K1U5T3"/>
<feature type="non-terminal residue" evidence="1">
    <location>
        <position position="31"/>
    </location>
</feature>
<organism evidence="1">
    <name type="scientific">human gut metagenome</name>
    <dbReference type="NCBI Taxonomy" id="408170"/>
    <lineage>
        <taxon>unclassified sequences</taxon>
        <taxon>metagenomes</taxon>
        <taxon>organismal metagenomes</taxon>
    </lineage>
</organism>
<dbReference type="EMBL" id="AJWZ01000177">
    <property type="protein sequence ID" value="EKC77653.1"/>
    <property type="molecule type" value="Genomic_DNA"/>
</dbReference>
<gene>
    <name evidence="1" type="ORF">OBE_00251</name>
</gene>
<proteinExistence type="predicted"/>
<accession>K1U5T3</accession>
<reference evidence="1" key="1">
    <citation type="journal article" date="2013" name="Environ. Microbiol.">
        <title>Microbiota from the distal guts of lean and obese adolescents exhibit partial functional redundancy besides clear differences in community structure.</title>
        <authorList>
            <person name="Ferrer M."/>
            <person name="Ruiz A."/>
            <person name="Lanza F."/>
            <person name="Haange S.B."/>
            <person name="Oberbach A."/>
            <person name="Till H."/>
            <person name="Bargiela R."/>
            <person name="Campoy C."/>
            <person name="Segura M.T."/>
            <person name="Richter M."/>
            <person name="von Bergen M."/>
            <person name="Seifert J."/>
            <person name="Suarez A."/>
        </authorList>
    </citation>
    <scope>NUCLEOTIDE SEQUENCE</scope>
</reference>
<comment type="caution">
    <text evidence="1">The sequence shown here is derived from an EMBL/GenBank/DDBJ whole genome shotgun (WGS) entry which is preliminary data.</text>
</comment>